<accession>A0A0F4KV48</accession>
<feature type="transmembrane region" description="Helical" evidence="1">
    <location>
        <begin position="118"/>
        <end position="141"/>
    </location>
</feature>
<evidence type="ECO:0000256" key="1">
    <source>
        <dbReference type="SAM" id="Phobius"/>
    </source>
</evidence>
<reference evidence="2 3" key="1">
    <citation type="submission" date="2014-12" db="EMBL/GenBank/DDBJ databases">
        <title>Comparative genomics of the lactic acid bacteria isolated from the honey bee gut.</title>
        <authorList>
            <person name="Ellegaard K.M."/>
            <person name="Tamarit D."/>
            <person name="Javelind E."/>
            <person name="Olofsson T."/>
            <person name="Andersson S.G."/>
            <person name="Vasquez A."/>
        </authorList>
    </citation>
    <scope>NUCLEOTIDE SEQUENCE [LARGE SCALE GENOMIC DNA]</scope>
    <source>
        <strain evidence="2 3">Hon2</strain>
    </source>
</reference>
<dbReference type="Proteomes" id="UP000033695">
    <property type="component" value="Unassembled WGS sequence"/>
</dbReference>
<comment type="caution">
    <text evidence="2">The sequence shown here is derived from an EMBL/GenBank/DDBJ whole genome shotgun (WGS) entry which is preliminary data.</text>
</comment>
<dbReference type="EMBL" id="JXBZ01000005">
    <property type="protein sequence ID" value="KJY49091.1"/>
    <property type="molecule type" value="Genomic_DNA"/>
</dbReference>
<gene>
    <name evidence="2" type="ORF">JG29_05360</name>
</gene>
<dbReference type="RefSeq" id="WP_045922397.1">
    <property type="nucleotide sequence ID" value="NZ_JBHTHW010000003.1"/>
</dbReference>
<keyword evidence="1" id="KW-1133">Transmembrane helix</keyword>
<keyword evidence="1" id="KW-0812">Transmembrane</keyword>
<name>A0A0F4KV48_9LACO</name>
<organism evidence="2 3">
    <name type="scientific">Bombilactobacillus mellis</name>
    <dbReference type="NCBI Taxonomy" id="1218508"/>
    <lineage>
        <taxon>Bacteria</taxon>
        <taxon>Bacillati</taxon>
        <taxon>Bacillota</taxon>
        <taxon>Bacilli</taxon>
        <taxon>Lactobacillales</taxon>
        <taxon>Lactobacillaceae</taxon>
        <taxon>Bombilactobacillus</taxon>
    </lineage>
</organism>
<dbReference type="PATRIC" id="fig|1218508.4.peg.550"/>
<evidence type="ECO:0000313" key="2">
    <source>
        <dbReference type="EMBL" id="KJY49091.1"/>
    </source>
</evidence>
<keyword evidence="1" id="KW-0472">Membrane</keyword>
<dbReference type="AlphaFoldDB" id="A0A0F4KV48"/>
<proteinExistence type="predicted"/>
<evidence type="ECO:0000313" key="3">
    <source>
        <dbReference type="Proteomes" id="UP000033695"/>
    </source>
</evidence>
<keyword evidence="3" id="KW-1185">Reference proteome</keyword>
<sequence length="305" mass="35844">MACINNQQENSSKNSELIGFIKFNDYPKDLQNGELFLSKESTFMYQDPPIGDPFEGFLLNKKDPITSYKDILSCYSKNSESYISCFTALYKSDFENGYIKKDTVDRLKKLDSNNKERAAVIFPEGVITLCFYKLLCIFFYLRQKKLDQKSKEYYAMEKIYNLDELDDFDNFDNVTIKAGLIKYIDMQVEESRTLCKDDKEKLEKWKPSDNDLSLFEKYLYKCFFEKPKKNGKYRYDIQNEYKVVLTIFATEKIKMPENIKLKLDFFHEGIKIFKHNELNKISISDVIYSTCGAGGKLKSAELIYK</sequence>
<dbReference type="HOGENOM" id="CLU_911513_0_0_9"/>
<protein>
    <submittedName>
        <fullName evidence="2">Uncharacterized protein</fullName>
    </submittedName>
</protein>